<organism evidence="5 6">
    <name type="scientific">Pusillimonas minor</name>
    <dbReference type="NCBI Taxonomy" id="2697024"/>
    <lineage>
        <taxon>Bacteria</taxon>
        <taxon>Pseudomonadati</taxon>
        <taxon>Pseudomonadota</taxon>
        <taxon>Betaproteobacteria</taxon>
        <taxon>Burkholderiales</taxon>
        <taxon>Alcaligenaceae</taxon>
        <taxon>Pusillimonas</taxon>
    </lineage>
</organism>
<dbReference type="GO" id="GO:0003700">
    <property type="term" value="F:DNA-binding transcription factor activity"/>
    <property type="evidence" value="ECO:0007669"/>
    <property type="project" value="InterPro"/>
</dbReference>
<evidence type="ECO:0000256" key="3">
    <source>
        <dbReference type="ARBA" id="ARBA00023163"/>
    </source>
</evidence>
<dbReference type="PROSITE" id="PS01117">
    <property type="entry name" value="HTH_MARR_1"/>
    <property type="match status" value="1"/>
</dbReference>
<evidence type="ECO:0000259" key="4">
    <source>
        <dbReference type="PROSITE" id="PS50995"/>
    </source>
</evidence>
<keyword evidence="3" id="KW-0804">Transcription</keyword>
<protein>
    <submittedName>
        <fullName evidence="5">MarR family transcriptional regulator</fullName>
    </submittedName>
</protein>
<dbReference type="EMBL" id="JACJUU010000008">
    <property type="protein sequence ID" value="MBC2770459.1"/>
    <property type="molecule type" value="Genomic_DNA"/>
</dbReference>
<dbReference type="InterPro" id="IPR039422">
    <property type="entry name" value="MarR/SlyA-like"/>
</dbReference>
<feature type="domain" description="HTH marR-type" evidence="4">
    <location>
        <begin position="11"/>
        <end position="149"/>
    </location>
</feature>
<dbReference type="Pfam" id="PF01047">
    <property type="entry name" value="MarR"/>
    <property type="match status" value="1"/>
</dbReference>
<proteinExistence type="predicted"/>
<dbReference type="GO" id="GO:0006950">
    <property type="term" value="P:response to stress"/>
    <property type="evidence" value="ECO:0007669"/>
    <property type="project" value="TreeGrafter"/>
</dbReference>
<dbReference type="RefSeq" id="WP_185780133.1">
    <property type="nucleotide sequence ID" value="NZ_JACJUU010000008.1"/>
</dbReference>
<comment type="caution">
    <text evidence="5">The sequence shown here is derived from an EMBL/GenBank/DDBJ whole genome shotgun (WGS) entry which is preliminary data.</text>
</comment>
<gene>
    <name evidence="5" type="ORF">GTU67_11135</name>
</gene>
<evidence type="ECO:0000256" key="1">
    <source>
        <dbReference type="ARBA" id="ARBA00023015"/>
    </source>
</evidence>
<dbReference type="InterPro" id="IPR036390">
    <property type="entry name" value="WH_DNA-bd_sf"/>
</dbReference>
<dbReference type="InterPro" id="IPR023187">
    <property type="entry name" value="Tscrpt_reg_MarR-type_CS"/>
</dbReference>
<keyword evidence="2" id="KW-0238">DNA-binding</keyword>
<evidence type="ECO:0000313" key="5">
    <source>
        <dbReference type="EMBL" id="MBC2770459.1"/>
    </source>
</evidence>
<evidence type="ECO:0000256" key="2">
    <source>
        <dbReference type="ARBA" id="ARBA00023125"/>
    </source>
</evidence>
<dbReference type="Proteomes" id="UP000545386">
    <property type="component" value="Unassembled WGS sequence"/>
</dbReference>
<reference evidence="5 6" key="1">
    <citation type="submission" date="2020-08" db="EMBL/GenBank/DDBJ databases">
        <title>Paraeoetvoesia sp. YC-7-48 draft genome sequence.</title>
        <authorList>
            <person name="Yao L."/>
        </authorList>
    </citation>
    <scope>NUCLEOTIDE SEQUENCE [LARGE SCALE GENOMIC DNA]</scope>
    <source>
        <strain evidence="6">YC-7-48</strain>
    </source>
</reference>
<dbReference type="SUPFAM" id="SSF46785">
    <property type="entry name" value="Winged helix' DNA-binding domain"/>
    <property type="match status" value="1"/>
</dbReference>
<dbReference type="InterPro" id="IPR000835">
    <property type="entry name" value="HTH_MarR-typ"/>
</dbReference>
<dbReference type="AlphaFoldDB" id="A0A842HNJ3"/>
<name>A0A842HNJ3_9BURK</name>
<accession>A0A842HNJ3</accession>
<dbReference type="SMART" id="SM00347">
    <property type="entry name" value="HTH_MARR"/>
    <property type="match status" value="1"/>
</dbReference>
<dbReference type="InterPro" id="IPR036388">
    <property type="entry name" value="WH-like_DNA-bd_sf"/>
</dbReference>
<keyword evidence="6" id="KW-1185">Reference proteome</keyword>
<sequence>MQELTPAPAADDDLTDLYIQPGHLLRRAHQIAASIFHDELGHMITPVQYAILRTLREHPGIDQVSLAGLVAMDTSTAASVATRLEERGLLDRNIDPANRRQRALYLTEQGRMLLENAGGGINRLHDRLFAGFTPLEEAQFMGLLRKLVHLNNLQSRAPFAPPKEKTANAD</sequence>
<dbReference type="PANTHER" id="PTHR33164">
    <property type="entry name" value="TRANSCRIPTIONAL REGULATOR, MARR FAMILY"/>
    <property type="match status" value="1"/>
</dbReference>
<keyword evidence="1" id="KW-0805">Transcription regulation</keyword>
<dbReference type="PANTHER" id="PTHR33164:SF95">
    <property type="entry name" value="TRANSCRIPTIONAL REGULATOR"/>
    <property type="match status" value="1"/>
</dbReference>
<evidence type="ECO:0000313" key="6">
    <source>
        <dbReference type="Proteomes" id="UP000545386"/>
    </source>
</evidence>
<dbReference type="PRINTS" id="PR00598">
    <property type="entry name" value="HTHMARR"/>
</dbReference>
<dbReference type="GO" id="GO:0003677">
    <property type="term" value="F:DNA binding"/>
    <property type="evidence" value="ECO:0007669"/>
    <property type="project" value="UniProtKB-KW"/>
</dbReference>
<dbReference type="Gene3D" id="1.10.10.10">
    <property type="entry name" value="Winged helix-like DNA-binding domain superfamily/Winged helix DNA-binding domain"/>
    <property type="match status" value="1"/>
</dbReference>
<dbReference type="PROSITE" id="PS50995">
    <property type="entry name" value="HTH_MARR_2"/>
    <property type="match status" value="1"/>
</dbReference>